<dbReference type="AlphaFoldDB" id="A0A9D2ME15"/>
<dbReference type="CDD" id="cd06828">
    <property type="entry name" value="PLPDE_III_DapDC"/>
    <property type="match status" value="1"/>
</dbReference>
<dbReference type="PANTHER" id="PTHR43727">
    <property type="entry name" value="DIAMINOPIMELATE DECARBOXYLASE"/>
    <property type="match status" value="1"/>
</dbReference>
<dbReference type="InterPro" id="IPR022653">
    <property type="entry name" value="De-COase2_pyr-phos_BS"/>
</dbReference>
<evidence type="ECO:0000256" key="1">
    <source>
        <dbReference type="ARBA" id="ARBA00001933"/>
    </source>
</evidence>
<dbReference type="Pfam" id="PF02784">
    <property type="entry name" value="Orn_Arg_deC_N"/>
    <property type="match status" value="1"/>
</dbReference>
<evidence type="ECO:0000313" key="8">
    <source>
        <dbReference type="Proteomes" id="UP000824211"/>
    </source>
</evidence>
<dbReference type="EMBL" id="DWXX01000064">
    <property type="protein sequence ID" value="HJB58717.1"/>
    <property type="molecule type" value="Genomic_DNA"/>
</dbReference>
<organism evidence="7 8">
    <name type="scientific">Candidatus Faecalibacterium faecipullorum</name>
    <dbReference type="NCBI Taxonomy" id="2838578"/>
    <lineage>
        <taxon>Bacteria</taxon>
        <taxon>Bacillati</taxon>
        <taxon>Bacillota</taxon>
        <taxon>Clostridia</taxon>
        <taxon>Eubacteriales</taxon>
        <taxon>Oscillospiraceae</taxon>
        <taxon>Faecalibacterium</taxon>
    </lineage>
</organism>
<dbReference type="PANTHER" id="PTHR43727:SF2">
    <property type="entry name" value="GROUP IV DECARBOXYLASE"/>
    <property type="match status" value="1"/>
</dbReference>
<dbReference type="Proteomes" id="UP000824211">
    <property type="component" value="Unassembled WGS sequence"/>
</dbReference>
<dbReference type="SUPFAM" id="SSF51419">
    <property type="entry name" value="PLP-binding barrel"/>
    <property type="match status" value="1"/>
</dbReference>
<keyword evidence="2" id="KW-0210">Decarboxylase</keyword>
<accession>A0A9D2ME15</accession>
<feature type="modified residue" description="N6-(pyridoxal phosphate)lysine" evidence="5">
    <location>
        <position position="58"/>
    </location>
</feature>
<comment type="caution">
    <text evidence="7">The sequence shown here is derived from an EMBL/GenBank/DDBJ whole genome shotgun (WGS) entry which is preliminary data.</text>
</comment>
<feature type="domain" description="Orn/DAP/Arg decarboxylase 2 N-terminal" evidence="6">
    <location>
        <begin position="34"/>
        <end position="286"/>
    </location>
</feature>
<dbReference type="Gene3D" id="2.40.37.10">
    <property type="entry name" value="Lyase, Ornithine Decarboxylase, Chain A, domain 1"/>
    <property type="match status" value="1"/>
</dbReference>
<dbReference type="InterPro" id="IPR002986">
    <property type="entry name" value="DAP_deCOOHase_LysA"/>
</dbReference>
<dbReference type="PROSITE" id="PS00878">
    <property type="entry name" value="ODR_DC_2_1"/>
    <property type="match status" value="1"/>
</dbReference>
<evidence type="ECO:0000256" key="2">
    <source>
        <dbReference type="ARBA" id="ARBA00022793"/>
    </source>
</evidence>
<dbReference type="InterPro" id="IPR009006">
    <property type="entry name" value="Ala_racemase/Decarboxylase_C"/>
</dbReference>
<dbReference type="GO" id="GO:0008836">
    <property type="term" value="F:diaminopimelate decarboxylase activity"/>
    <property type="evidence" value="ECO:0007669"/>
    <property type="project" value="InterPro"/>
</dbReference>
<comment type="cofactor">
    <cofactor evidence="1 5">
        <name>pyridoxal 5'-phosphate</name>
        <dbReference type="ChEBI" id="CHEBI:597326"/>
    </cofactor>
</comment>
<dbReference type="Gene3D" id="3.20.20.10">
    <property type="entry name" value="Alanine racemase"/>
    <property type="match status" value="1"/>
</dbReference>
<reference evidence="7" key="2">
    <citation type="submission" date="2021-04" db="EMBL/GenBank/DDBJ databases">
        <authorList>
            <person name="Gilroy R."/>
        </authorList>
    </citation>
    <scope>NUCLEOTIDE SEQUENCE</scope>
    <source>
        <strain evidence="7">ChiHjej9B8-13557</strain>
    </source>
</reference>
<dbReference type="PRINTS" id="PR01181">
    <property type="entry name" value="DAPDCRBXLASE"/>
</dbReference>
<dbReference type="FunFam" id="3.20.20.10:FF:000003">
    <property type="entry name" value="Diaminopimelate decarboxylase"/>
    <property type="match status" value="1"/>
</dbReference>
<protein>
    <submittedName>
        <fullName evidence="7">Diaminopimelate decarboxylase</fullName>
    </submittedName>
</protein>
<reference evidence="7" key="1">
    <citation type="journal article" date="2021" name="PeerJ">
        <title>Extensive microbial diversity within the chicken gut microbiome revealed by metagenomics and culture.</title>
        <authorList>
            <person name="Gilroy R."/>
            <person name="Ravi A."/>
            <person name="Getino M."/>
            <person name="Pursley I."/>
            <person name="Horton D.L."/>
            <person name="Alikhan N.F."/>
            <person name="Baker D."/>
            <person name="Gharbi K."/>
            <person name="Hall N."/>
            <person name="Watson M."/>
            <person name="Adriaenssens E.M."/>
            <person name="Foster-Nyarko E."/>
            <person name="Jarju S."/>
            <person name="Secka A."/>
            <person name="Antonio M."/>
            <person name="Oren A."/>
            <person name="Chaudhuri R.R."/>
            <person name="La Ragione R."/>
            <person name="Hildebrand F."/>
            <person name="Pallen M.J."/>
        </authorList>
    </citation>
    <scope>NUCLEOTIDE SEQUENCE</scope>
    <source>
        <strain evidence="7">ChiHjej9B8-13557</strain>
    </source>
</reference>
<keyword evidence="4" id="KW-0456">Lyase</keyword>
<evidence type="ECO:0000256" key="5">
    <source>
        <dbReference type="PIRSR" id="PIRSR600183-50"/>
    </source>
</evidence>
<dbReference type="SUPFAM" id="SSF50621">
    <property type="entry name" value="Alanine racemase C-terminal domain-like"/>
    <property type="match status" value="1"/>
</dbReference>
<evidence type="ECO:0000256" key="4">
    <source>
        <dbReference type="ARBA" id="ARBA00023239"/>
    </source>
</evidence>
<evidence type="ECO:0000259" key="6">
    <source>
        <dbReference type="Pfam" id="PF02784"/>
    </source>
</evidence>
<gene>
    <name evidence="7" type="ORF">H9771_03500</name>
</gene>
<evidence type="ECO:0000313" key="7">
    <source>
        <dbReference type="EMBL" id="HJB58717.1"/>
    </source>
</evidence>
<dbReference type="GO" id="GO:0009089">
    <property type="term" value="P:lysine biosynthetic process via diaminopimelate"/>
    <property type="evidence" value="ECO:0007669"/>
    <property type="project" value="InterPro"/>
</dbReference>
<dbReference type="InterPro" id="IPR029066">
    <property type="entry name" value="PLP-binding_barrel"/>
</dbReference>
<name>A0A9D2ME15_9FIRM</name>
<evidence type="ECO:0000256" key="3">
    <source>
        <dbReference type="ARBA" id="ARBA00022898"/>
    </source>
</evidence>
<dbReference type="InterPro" id="IPR022644">
    <property type="entry name" value="De-COase2_N"/>
</dbReference>
<keyword evidence="3 5" id="KW-0663">Pyridoxal phosphate</keyword>
<proteinExistence type="predicted"/>
<dbReference type="InterPro" id="IPR000183">
    <property type="entry name" value="Orn/DAP/Arg_de-COase"/>
</dbReference>
<dbReference type="PRINTS" id="PR01179">
    <property type="entry name" value="ODADCRBXLASE"/>
</dbReference>
<feature type="active site" description="Proton donor" evidence="5">
    <location>
        <position position="349"/>
    </location>
</feature>
<sequence>MEVKEKRPFLTEAEAQQMVADVPTPFHVYDEKGIRANARRINEAFSWNKGFREYFAVKALPNPYIMQILREEGCGVDCSSLTELMLSEAVGFAGEEIMFSSNQTPSEDMQKARALGAYINLDDATMVPFLERVAGVPETVFCRYNPGGTFQLGESEEGFQVMDRPGDAKYGMTEEQMVESFRQLKAKGAKDFGIHAFLASNTISDQYYPELAAILFHLAVRVAAAAGVHIGYINLSGGVGIPYRPGQPENDIYAIGEGVRKKFEEILVPAGMGDVAIFTEMGRFMTGPYGALVATAIHEKHIYKEYIGLDACAANLMRPAMYGAYHHITVLGKEDAPCDHKYDVVGGLCENNDKFAVDRMLPEIDIGDLVYIHDTGAHGSSMGYNYNGKLRSAEVLLCEDRSYRLIRRAETARDYFATLDYTPFYKAMFPGEDETN</sequence>